<feature type="non-terminal residue" evidence="2">
    <location>
        <position position="77"/>
    </location>
</feature>
<keyword evidence="1" id="KW-0812">Transmembrane</keyword>
<protein>
    <submittedName>
        <fullName evidence="2">Leucine-rich repeat-containing G-protein coupled receptor 5</fullName>
    </submittedName>
</protein>
<reference evidence="2" key="1">
    <citation type="submission" date="2020-08" db="EMBL/GenBank/DDBJ databases">
        <title>Multicomponent nature underlies the extraordinary mechanical properties of spider dragline silk.</title>
        <authorList>
            <person name="Kono N."/>
            <person name="Nakamura H."/>
            <person name="Mori M."/>
            <person name="Yoshida Y."/>
            <person name="Ohtoshi R."/>
            <person name="Malay A.D."/>
            <person name="Moran D.A.P."/>
            <person name="Tomita M."/>
            <person name="Numata K."/>
            <person name="Arakawa K."/>
        </authorList>
    </citation>
    <scope>NUCLEOTIDE SEQUENCE</scope>
</reference>
<gene>
    <name evidence="2" type="primary">lgr5</name>
    <name evidence="2" type="ORF">NPIL_124701</name>
</gene>
<keyword evidence="1" id="KW-0472">Membrane</keyword>
<dbReference type="GO" id="GO:0007189">
    <property type="term" value="P:adenylate cyclase-activating G protein-coupled receptor signaling pathway"/>
    <property type="evidence" value="ECO:0007669"/>
    <property type="project" value="TreeGrafter"/>
</dbReference>
<feature type="transmembrane region" description="Helical" evidence="1">
    <location>
        <begin position="15"/>
        <end position="36"/>
    </location>
</feature>
<organism evidence="2 3">
    <name type="scientific">Nephila pilipes</name>
    <name type="common">Giant wood spider</name>
    <name type="synonym">Nephila maculata</name>
    <dbReference type="NCBI Taxonomy" id="299642"/>
    <lineage>
        <taxon>Eukaryota</taxon>
        <taxon>Metazoa</taxon>
        <taxon>Ecdysozoa</taxon>
        <taxon>Arthropoda</taxon>
        <taxon>Chelicerata</taxon>
        <taxon>Arachnida</taxon>
        <taxon>Araneae</taxon>
        <taxon>Araneomorphae</taxon>
        <taxon>Entelegynae</taxon>
        <taxon>Araneoidea</taxon>
        <taxon>Nephilidae</taxon>
        <taxon>Nephila</taxon>
    </lineage>
</organism>
<evidence type="ECO:0000313" key="3">
    <source>
        <dbReference type="Proteomes" id="UP000887013"/>
    </source>
</evidence>
<evidence type="ECO:0000256" key="1">
    <source>
        <dbReference type="SAM" id="Phobius"/>
    </source>
</evidence>
<comment type="caution">
    <text evidence="2">The sequence shown here is derived from an EMBL/GenBank/DDBJ whole genome shotgun (WGS) entry which is preliminary data.</text>
</comment>
<feature type="transmembrane region" description="Helical" evidence="1">
    <location>
        <begin position="48"/>
        <end position="68"/>
    </location>
</feature>
<keyword evidence="1" id="KW-1133">Transmembrane helix</keyword>
<dbReference type="Gene3D" id="1.20.1070.10">
    <property type="entry name" value="Rhodopsin 7-helix transmembrane proteins"/>
    <property type="match status" value="1"/>
</dbReference>
<keyword evidence="3" id="KW-1185">Reference proteome</keyword>
<dbReference type="PANTHER" id="PTHR24372">
    <property type="entry name" value="GLYCOPROTEIN HORMONE RECEPTOR"/>
    <property type="match status" value="1"/>
</dbReference>
<dbReference type="Proteomes" id="UP000887013">
    <property type="component" value="Unassembled WGS sequence"/>
</dbReference>
<dbReference type="GO" id="GO:0009755">
    <property type="term" value="P:hormone-mediated signaling pathway"/>
    <property type="evidence" value="ECO:0007669"/>
    <property type="project" value="TreeGrafter"/>
</dbReference>
<evidence type="ECO:0000313" key="2">
    <source>
        <dbReference type="EMBL" id="GFT65844.1"/>
    </source>
</evidence>
<dbReference type="EMBL" id="BMAW01019945">
    <property type="protein sequence ID" value="GFT65844.1"/>
    <property type="molecule type" value="Genomic_DNA"/>
</dbReference>
<sequence>MPCEDLFGWWSLRCGVWVVFLLALLGNGIVVIVLIIGRSKMDVPRFLVCNLASADFFMGIYLGMLAVVDASTLGEFK</sequence>
<name>A0A8X6PI05_NEPPI</name>
<dbReference type="PANTHER" id="PTHR24372:SF82">
    <property type="entry name" value="RICKETS"/>
    <property type="match status" value="1"/>
</dbReference>
<dbReference type="OrthoDB" id="1883493at2759"/>
<dbReference type="GO" id="GO:0005886">
    <property type="term" value="C:plasma membrane"/>
    <property type="evidence" value="ECO:0007669"/>
    <property type="project" value="TreeGrafter"/>
</dbReference>
<proteinExistence type="predicted"/>
<dbReference type="SUPFAM" id="SSF81321">
    <property type="entry name" value="Family A G protein-coupled receptor-like"/>
    <property type="match status" value="1"/>
</dbReference>
<accession>A0A8X6PI05</accession>
<dbReference type="AlphaFoldDB" id="A0A8X6PI05"/>
<keyword evidence="2" id="KW-0675">Receptor</keyword>
<dbReference type="GO" id="GO:0008528">
    <property type="term" value="F:G protein-coupled peptide receptor activity"/>
    <property type="evidence" value="ECO:0007669"/>
    <property type="project" value="TreeGrafter"/>
</dbReference>